<reference evidence="2" key="2">
    <citation type="submission" date="2020-09" db="EMBL/GenBank/DDBJ databases">
        <authorList>
            <person name="Sun Q."/>
            <person name="Zhou Y."/>
        </authorList>
    </citation>
    <scope>NUCLEOTIDE SEQUENCE</scope>
    <source>
        <strain evidence="2">CGMCC 1.12919</strain>
    </source>
</reference>
<keyword evidence="3" id="KW-1185">Reference proteome</keyword>
<dbReference type="Proteomes" id="UP000637002">
    <property type="component" value="Unassembled WGS sequence"/>
</dbReference>
<feature type="region of interest" description="Disordered" evidence="1">
    <location>
        <begin position="1"/>
        <end position="22"/>
    </location>
</feature>
<evidence type="ECO:0000256" key="1">
    <source>
        <dbReference type="SAM" id="MobiDB-lite"/>
    </source>
</evidence>
<name>A0A916U7A2_9HYPH</name>
<evidence type="ECO:0000313" key="2">
    <source>
        <dbReference type="EMBL" id="GGC61750.1"/>
    </source>
</evidence>
<dbReference type="AlphaFoldDB" id="A0A916U7A2"/>
<accession>A0A916U7A2</accession>
<protein>
    <submittedName>
        <fullName evidence="2">Uncharacterized protein</fullName>
    </submittedName>
</protein>
<feature type="compositionally biased region" description="Basic and acidic residues" evidence="1">
    <location>
        <begin position="67"/>
        <end position="77"/>
    </location>
</feature>
<organism evidence="2 3">
    <name type="scientific">Chelatococcus reniformis</name>
    <dbReference type="NCBI Taxonomy" id="1494448"/>
    <lineage>
        <taxon>Bacteria</taxon>
        <taxon>Pseudomonadati</taxon>
        <taxon>Pseudomonadota</taxon>
        <taxon>Alphaproteobacteria</taxon>
        <taxon>Hyphomicrobiales</taxon>
        <taxon>Chelatococcaceae</taxon>
        <taxon>Chelatococcus</taxon>
    </lineage>
</organism>
<sequence>MTTPTTTWTTGIAPDAAPRRRDRSGLTFRAIGIPAVVGALTASAKSAVVRPAAPCGAGYAQDEQADEDRVAGRGAHD</sequence>
<proteinExistence type="predicted"/>
<dbReference type="RefSeq" id="WP_188609041.1">
    <property type="nucleotide sequence ID" value="NZ_BMGG01000003.1"/>
</dbReference>
<comment type="caution">
    <text evidence="2">The sequence shown here is derived from an EMBL/GenBank/DDBJ whole genome shotgun (WGS) entry which is preliminary data.</text>
</comment>
<gene>
    <name evidence="2" type="ORF">GCM10010994_20450</name>
</gene>
<reference evidence="2" key="1">
    <citation type="journal article" date="2014" name="Int. J. Syst. Evol. Microbiol.">
        <title>Complete genome sequence of Corynebacterium casei LMG S-19264T (=DSM 44701T), isolated from a smear-ripened cheese.</title>
        <authorList>
            <consortium name="US DOE Joint Genome Institute (JGI-PGF)"/>
            <person name="Walter F."/>
            <person name="Albersmeier A."/>
            <person name="Kalinowski J."/>
            <person name="Ruckert C."/>
        </authorList>
    </citation>
    <scope>NUCLEOTIDE SEQUENCE</scope>
    <source>
        <strain evidence="2">CGMCC 1.12919</strain>
    </source>
</reference>
<feature type="compositionally biased region" description="Low complexity" evidence="1">
    <location>
        <begin position="1"/>
        <end position="16"/>
    </location>
</feature>
<evidence type="ECO:0000313" key="3">
    <source>
        <dbReference type="Proteomes" id="UP000637002"/>
    </source>
</evidence>
<dbReference type="EMBL" id="BMGG01000003">
    <property type="protein sequence ID" value="GGC61750.1"/>
    <property type="molecule type" value="Genomic_DNA"/>
</dbReference>
<feature type="region of interest" description="Disordered" evidence="1">
    <location>
        <begin position="55"/>
        <end position="77"/>
    </location>
</feature>